<keyword evidence="4 5" id="KW-0274">FAD</keyword>
<evidence type="ECO:0000259" key="7">
    <source>
        <dbReference type="PROSITE" id="PS00623"/>
    </source>
</evidence>
<dbReference type="Proteomes" id="UP000561459">
    <property type="component" value="Unassembled WGS sequence"/>
</dbReference>
<dbReference type="PANTHER" id="PTHR11552">
    <property type="entry name" value="GLUCOSE-METHANOL-CHOLINE GMC OXIDOREDUCTASE"/>
    <property type="match status" value="1"/>
</dbReference>
<dbReference type="PANTHER" id="PTHR11552:SF147">
    <property type="entry name" value="CHOLINE DEHYDROGENASE, MITOCHONDRIAL"/>
    <property type="match status" value="1"/>
</dbReference>
<evidence type="ECO:0000313" key="9">
    <source>
        <dbReference type="EMBL" id="MBB3940488.1"/>
    </source>
</evidence>
<evidence type="ECO:0000313" key="10">
    <source>
        <dbReference type="Proteomes" id="UP000561459"/>
    </source>
</evidence>
<dbReference type="EMBL" id="JACIDY010000004">
    <property type="protein sequence ID" value="MBB3940488.1"/>
    <property type="molecule type" value="Genomic_DNA"/>
</dbReference>
<sequence>MDTYDYIVIGAGSAGCVIATNLVEAGKSVLLLESGPIDRDFFITMPGGLQKISKKLAYHFRTEPDASVGGRTVYMKQGRLLGGGSSVNGMVYIRGQAQDYDDWAAAGCDGWNWEDVLPVFKRNEANQKFSEPYHGTEGPLRVSDAGYHHPLGYAFVRAAQECGIPYNDDFNGADQTGSGFYQTTSADGRRQSTAVAYLSRVRKNPLLQLQCGADVETILTENGAASGVRYSVGKGQSRSALVREEVILAAGAFGSPKILQLSGIGPGATLGEFGIPLLRDLPGVGANFQDHYQAGVYGRTRDPISLYGADKGATAVRHGLQWILFKSGLLTSNIVESGGFVSTDGTGRPDIQFTTVAALTGDPDRPALPGHGISISPCNLRPKSRGTVAISGRDAAAAVKIHGNVLSHPDDMATLVRGVKLARRILRAPSLARLISHELAPGRNGEEDLPDSVLEEHIRTVLKTVYHPCGTCKMGKASDPQAVVDSRLRVHGVPRLRVADASIMPTLVSGNTNAPAIMIGQRCADFILGTK</sequence>
<gene>
    <name evidence="9" type="ORF">GGR39_002145</name>
</gene>
<protein>
    <submittedName>
        <fullName evidence="9">Choline dehydrogenase-like flavoprotein</fullName>
    </submittedName>
</protein>
<dbReference type="GO" id="GO:0016614">
    <property type="term" value="F:oxidoreductase activity, acting on CH-OH group of donors"/>
    <property type="evidence" value="ECO:0007669"/>
    <property type="project" value="InterPro"/>
</dbReference>
<evidence type="ECO:0000259" key="8">
    <source>
        <dbReference type="PROSITE" id="PS00624"/>
    </source>
</evidence>
<dbReference type="PROSITE" id="PS00623">
    <property type="entry name" value="GMC_OXRED_1"/>
    <property type="match status" value="1"/>
</dbReference>
<evidence type="ECO:0000256" key="5">
    <source>
        <dbReference type="PIRSR" id="PIRSR000137-2"/>
    </source>
</evidence>
<dbReference type="PROSITE" id="PS00624">
    <property type="entry name" value="GMC_OXRED_2"/>
    <property type="match status" value="1"/>
</dbReference>
<feature type="binding site" evidence="5">
    <location>
        <position position="215"/>
    </location>
    <ligand>
        <name>FAD</name>
        <dbReference type="ChEBI" id="CHEBI:57692"/>
    </ligand>
</feature>
<dbReference type="InterPro" id="IPR012132">
    <property type="entry name" value="GMC_OxRdtase"/>
</dbReference>
<evidence type="ECO:0000256" key="1">
    <source>
        <dbReference type="ARBA" id="ARBA00001974"/>
    </source>
</evidence>
<comment type="caution">
    <text evidence="9">The sequence shown here is derived from an EMBL/GenBank/DDBJ whole genome shotgun (WGS) entry which is preliminary data.</text>
</comment>
<name>A0A7W6FYP5_9SPHN</name>
<dbReference type="PIRSF" id="PIRSF000137">
    <property type="entry name" value="Alcohol_oxidase"/>
    <property type="match status" value="1"/>
</dbReference>
<dbReference type="RefSeq" id="WP_183617081.1">
    <property type="nucleotide sequence ID" value="NZ_JACIDY010000004.1"/>
</dbReference>
<feature type="binding site" evidence="5">
    <location>
        <begin position="88"/>
        <end position="91"/>
    </location>
    <ligand>
        <name>FAD</name>
        <dbReference type="ChEBI" id="CHEBI:57692"/>
    </ligand>
</feature>
<reference evidence="9 10" key="1">
    <citation type="submission" date="2020-08" db="EMBL/GenBank/DDBJ databases">
        <title>Genomic Encyclopedia of Type Strains, Phase IV (KMG-IV): sequencing the most valuable type-strain genomes for metagenomic binning, comparative biology and taxonomic classification.</title>
        <authorList>
            <person name="Goeker M."/>
        </authorList>
    </citation>
    <scope>NUCLEOTIDE SEQUENCE [LARGE SCALE GENOMIC DNA]</scope>
    <source>
        <strain evidence="9 10">DSM 27568</strain>
    </source>
</reference>
<evidence type="ECO:0000256" key="4">
    <source>
        <dbReference type="ARBA" id="ARBA00022827"/>
    </source>
</evidence>
<dbReference type="GO" id="GO:0050660">
    <property type="term" value="F:flavin adenine dinucleotide binding"/>
    <property type="evidence" value="ECO:0007669"/>
    <property type="project" value="InterPro"/>
</dbReference>
<keyword evidence="3 6" id="KW-0285">Flavoprotein</keyword>
<evidence type="ECO:0000256" key="3">
    <source>
        <dbReference type="ARBA" id="ARBA00022630"/>
    </source>
</evidence>
<dbReference type="Gene3D" id="3.30.560.10">
    <property type="entry name" value="Glucose Oxidase, domain 3"/>
    <property type="match status" value="1"/>
</dbReference>
<dbReference type="SUPFAM" id="SSF51905">
    <property type="entry name" value="FAD/NAD(P)-binding domain"/>
    <property type="match status" value="1"/>
</dbReference>
<accession>A0A7W6FYP5</accession>
<dbReference type="Pfam" id="PF05199">
    <property type="entry name" value="GMC_oxred_C"/>
    <property type="match status" value="1"/>
</dbReference>
<feature type="domain" description="Glucose-methanol-choline oxidoreductase N-terminal" evidence="7">
    <location>
        <begin position="78"/>
        <end position="101"/>
    </location>
</feature>
<dbReference type="AlphaFoldDB" id="A0A7W6FYP5"/>
<organism evidence="9 10">
    <name type="scientific">Novosphingobium fluoreni</name>
    <dbReference type="NCBI Taxonomy" id="1391222"/>
    <lineage>
        <taxon>Bacteria</taxon>
        <taxon>Pseudomonadati</taxon>
        <taxon>Pseudomonadota</taxon>
        <taxon>Alphaproteobacteria</taxon>
        <taxon>Sphingomonadales</taxon>
        <taxon>Sphingomonadaceae</taxon>
        <taxon>Novosphingobium</taxon>
    </lineage>
</organism>
<dbReference type="InterPro" id="IPR000172">
    <property type="entry name" value="GMC_OxRdtase_N"/>
</dbReference>
<comment type="similarity">
    <text evidence="2 6">Belongs to the GMC oxidoreductase family.</text>
</comment>
<dbReference type="SUPFAM" id="SSF54373">
    <property type="entry name" value="FAD-linked reductases, C-terminal domain"/>
    <property type="match status" value="1"/>
</dbReference>
<keyword evidence="10" id="KW-1185">Reference proteome</keyword>
<comment type="cofactor">
    <cofactor evidence="1 5">
        <name>FAD</name>
        <dbReference type="ChEBI" id="CHEBI:57692"/>
    </cofactor>
</comment>
<dbReference type="InterPro" id="IPR007867">
    <property type="entry name" value="GMC_OxRtase_C"/>
</dbReference>
<proteinExistence type="inferred from homology"/>
<dbReference type="InterPro" id="IPR036188">
    <property type="entry name" value="FAD/NAD-bd_sf"/>
</dbReference>
<evidence type="ECO:0000256" key="6">
    <source>
        <dbReference type="RuleBase" id="RU003968"/>
    </source>
</evidence>
<evidence type="ECO:0000256" key="2">
    <source>
        <dbReference type="ARBA" id="ARBA00010790"/>
    </source>
</evidence>
<feature type="domain" description="Glucose-methanol-choline oxidoreductase N-terminal" evidence="8">
    <location>
        <begin position="251"/>
        <end position="265"/>
    </location>
</feature>
<dbReference type="Pfam" id="PF00732">
    <property type="entry name" value="GMC_oxred_N"/>
    <property type="match status" value="1"/>
</dbReference>
<dbReference type="Gene3D" id="3.50.50.60">
    <property type="entry name" value="FAD/NAD(P)-binding domain"/>
    <property type="match status" value="1"/>
</dbReference>